<evidence type="ECO:0000256" key="4">
    <source>
        <dbReference type="ARBA" id="ARBA00022989"/>
    </source>
</evidence>
<gene>
    <name evidence="9" type="ORF">M0812_02157</name>
</gene>
<dbReference type="PRINTS" id="PR00342">
    <property type="entry name" value="RHESUSRHD"/>
</dbReference>
<feature type="transmembrane region" description="Helical" evidence="7">
    <location>
        <begin position="213"/>
        <end position="235"/>
    </location>
</feature>
<evidence type="ECO:0000259" key="8">
    <source>
        <dbReference type="Pfam" id="PF00909"/>
    </source>
</evidence>
<dbReference type="InterPro" id="IPR029020">
    <property type="entry name" value="Ammonium/urea_transptr"/>
</dbReference>
<evidence type="ECO:0000256" key="1">
    <source>
        <dbReference type="ARBA" id="ARBA00004141"/>
    </source>
</evidence>
<evidence type="ECO:0000256" key="2">
    <source>
        <dbReference type="ARBA" id="ARBA00011036"/>
    </source>
</evidence>
<feature type="transmembrane region" description="Helical" evidence="7">
    <location>
        <begin position="361"/>
        <end position="387"/>
    </location>
</feature>
<evidence type="ECO:0000256" key="5">
    <source>
        <dbReference type="ARBA" id="ARBA00023136"/>
    </source>
</evidence>
<dbReference type="PANTHER" id="PTHR11730:SF60">
    <property type="entry name" value="RH50, ISOFORM D"/>
    <property type="match status" value="1"/>
</dbReference>
<feature type="transmembrane region" description="Helical" evidence="7">
    <location>
        <begin position="176"/>
        <end position="193"/>
    </location>
</feature>
<evidence type="ECO:0000256" key="3">
    <source>
        <dbReference type="ARBA" id="ARBA00022692"/>
    </source>
</evidence>
<comment type="subcellular location">
    <subcellularLocation>
        <location evidence="1">Membrane</location>
        <topology evidence="1">Multi-pass membrane protein</topology>
    </subcellularLocation>
</comment>
<dbReference type="PANTHER" id="PTHR11730">
    <property type="entry name" value="AMMONIUM TRANSPORTER"/>
    <property type="match status" value="1"/>
</dbReference>
<protein>
    <submittedName>
        <fullName evidence="9">Rh50 isoform b</fullName>
    </submittedName>
</protein>
<feature type="compositionally biased region" description="Basic and acidic residues" evidence="6">
    <location>
        <begin position="442"/>
        <end position="459"/>
    </location>
</feature>
<feature type="compositionally biased region" description="Low complexity" evidence="6">
    <location>
        <begin position="460"/>
        <end position="484"/>
    </location>
</feature>
<reference evidence="9" key="1">
    <citation type="submission" date="2022-08" db="EMBL/GenBank/DDBJ databases">
        <title>Novel sulphate-reducing endosymbionts in the free-living metamonad Anaeramoeba.</title>
        <authorList>
            <person name="Jerlstrom-Hultqvist J."/>
            <person name="Cepicka I."/>
            <person name="Gallot-Lavallee L."/>
            <person name="Salas-Leiva D."/>
            <person name="Curtis B.A."/>
            <person name="Zahonova K."/>
            <person name="Pipaliya S."/>
            <person name="Dacks J."/>
            <person name="Roger A.J."/>
        </authorList>
    </citation>
    <scope>NUCLEOTIDE SEQUENCE</scope>
    <source>
        <strain evidence="9">Busselton2</strain>
    </source>
</reference>
<feature type="transmembrane region" description="Helical" evidence="7">
    <location>
        <begin position="280"/>
        <end position="302"/>
    </location>
</feature>
<feature type="transmembrane region" description="Helical" evidence="7">
    <location>
        <begin position="143"/>
        <end position="164"/>
    </location>
</feature>
<proteinExistence type="inferred from homology"/>
<evidence type="ECO:0000313" key="10">
    <source>
        <dbReference type="Proteomes" id="UP001146793"/>
    </source>
</evidence>
<name>A0AAV7YYP0_9EUKA</name>
<dbReference type="GO" id="GO:0008519">
    <property type="term" value="F:ammonium channel activity"/>
    <property type="evidence" value="ECO:0007669"/>
    <property type="project" value="InterPro"/>
</dbReference>
<feature type="transmembrane region" description="Helical" evidence="7">
    <location>
        <begin position="53"/>
        <end position="73"/>
    </location>
</feature>
<feature type="transmembrane region" description="Helical" evidence="7">
    <location>
        <begin position="79"/>
        <end position="102"/>
    </location>
</feature>
<dbReference type="Pfam" id="PF00909">
    <property type="entry name" value="Ammonium_transp"/>
    <property type="match status" value="1"/>
</dbReference>
<dbReference type="Gene3D" id="1.10.3430.10">
    <property type="entry name" value="Ammonium transporter AmtB like domains"/>
    <property type="match status" value="1"/>
</dbReference>
<dbReference type="Proteomes" id="UP001146793">
    <property type="component" value="Unassembled WGS sequence"/>
</dbReference>
<dbReference type="InterPro" id="IPR002229">
    <property type="entry name" value="RhesusRHD"/>
</dbReference>
<sequence>MKNKSQQAFIICVIIFEIIMMVLYGVWFEYDTSYDEAESHLVSDPRVTRYNHMYINLAIFVILGLGFVFSFLRHYGISSLGYCFLIVAISLQLTILCNTFFLQVHNKKFEKHALNYQDIVEGLFGSCVVMISFGAFIGKASPLVLIFITFFEILFFSFNYYLCFRIIKALDIGRSMIVHIFGAYFGIALTALFKTKKRPTDYEKYRSDRYSNLFSFFGLLFLWVFWPSFNGVLALPGGRYRAIINTILSLVSSTTATFLFSSILNNGGVAIGSAANLYTAPFGAMVVGFISGICSVLGNQYLYPFFFNKLNIQDVSRVQMSHGIPGIIGGIVGIIVTYTSSNDKDLYNGGFEKIFVAKDKYALRQFGALGASLIISIAGGLLIGFILKYFPKLNQPFEDSEYWVKGERKRKSENEKVEDKTNSNTSSNEEIIISQSESIYSSERKKENTTNDSYTDNKTKSSSTSTTSPSENLLTPSTSESDYN</sequence>
<evidence type="ECO:0000313" key="9">
    <source>
        <dbReference type="EMBL" id="KAJ3435027.1"/>
    </source>
</evidence>
<evidence type="ECO:0000256" key="6">
    <source>
        <dbReference type="SAM" id="MobiDB-lite"/>
    </source>
</evidence>
<feature type="compositionally biased region" description="Basic and acidic residues" evidence="6">
    <location>
        <begin position="408"/>
        <end position="421"/>
    </location>
</feature>
<dbReference type="EMBL" id="JANTQA010000042">
    <property type="protein sequence ID" value="KAJ3435027.1"/>
    <property type="molecule type" value="Genomic_DNA"/>
</dbReference>
<feature type="transmembrane region" description="Helical" evidence="7">
    <location>
        <begin position="323"/>
        <end position="341"/>
    </location>
</feature>
<accession>A0AAV7YYP0</accession>
<feature type="transmembrane region" description="Helical" evidence="7">
    <location>
        <begin position="242"/>
        <end position="260"/>
    </location>
</feature>
<keyword evidence="4 7" id="KW-1133">Transmembrane helix</keyword>
<keyword evidence="3 7" id="KW-0812">Transmembrane</keyword>
<comment type="similarity">
    <text evidence="2">Belongs to the ammonium transporter (TC 2.A.49) family. Rh subfamily.</text>
</comment>
<feature type="transmembrane region" description="Helical" evidence="7">
    <location>
        <begin position="6"/>
        <end position="27"/>
    </location>
</feature>
<dbReference type="GO" id="GO:0097272">
    <property type="term" value="P:ammonium homeostasis"/>
    <property type="evidence" value="ECO:0007669"/>
    <property type="project" value="TreeGrafter"/>
</dbReference>
<feature type="compositionally biased region" description="Low complexity" evidence="6">
    <location>
        <begin position="422"/>
        <end position="441"/>
    </location>
</feature>
<organism evidence="9 10">
    <name type="scientific">Anaeramoeba flamelloides</name>
    <dbReference type="NCBI Taxonomy" id="1746091"/>
    <lineage>
        <taxon>Eukaryota</taxon>
        <taxon>Metamonada</taxon>
        <taxon>Anaeramoebidae</taxon>
        <taxon>Anaeramoeba</taxon>
    </lineage>
</organism>
<keyword evidence="5 7" id="KW-0472">Membrane</keyword>
<dbReference type="SUPFAM" id="SSF111352">
    <property type="entry name" value="Ammonium transporter"/>
    <property type="match status" value="1"/>
</dbReference>
<feature type="transmembrane region" description="Helical" evidence="7">
    <location>
        <begin position="114"/>
        <end position="137"/>
    </location>
</feature>
<dbReference type="InterPro" id="IPR024041">
    <property type="entry name" value="NH4_transpt_AmtB-like_dom"/>
</dbReference>
<comment type="caution">
    <text evidence="9">The sequence shown here is derived from an EMBL/GenBank/DDBJ whole genome shotgun (WGS) entry which is preliminary data.</text>
</comment>
<dbReference type="AlphaFoldDB" id="A0AAV7YYP0"/>
<feature type="domain" description="Ammonium transporter AmtB-like" evidence="8">
    <location>
        <begin position="25"/>
        <end position="394"/>
    </location>
</feature>
<evidence type="ECO:0000256" key="7">
    <source>
        <dbReference type="SAM" id="Phobius"/>
    </source>
</evidence>
<feature type="region of interest" description="Disordered" evidence="6">
    <location>
        <begin position="408"/>
        <end position="484"/>
    </location>
</feature>
<dbReference type="GO" id="GO:0005886">
    <property type="term" value="C:plasma membrane"/>
    <property type="evidence" value="ECO:0007669"/>
    <property type="project" value="InterPro"/>
</dbReference>